<gene>
    <name evidence="4" type="ORF">MAIT1_04246</name>
</gene>
<keyword evidence="4" id="KW-0378">Hydrolase</keyword>
<dbReference type="OrthoDB" id="9801795at2"/>
<dbReference type="Gene3D" id="3.40.630.30">
    <property type="match status" value="1"/>
</dbReference>
<sequence>MDKKAWKQYVKSGDRIFFGSNAAVPLELIKRFLPYVDQFHDLQATHLLTLGETPWVEPQYEPHLKVNALFLGRGPREAVCSGHADYTPCFLSEIPSLFYDGVLPIDVAFVMVSPPDPYGYCSLGVGVDIAVAAVRTADFVIAQINPNMPRTFGQSFIHVNEIDAAMEIEAPVPQLMPAVMDDVTQRIGRYVSLLINDGACLQMGIGKIPDAVLANLTKHNDLGIHTEMFSDGVIDLFMNGNINNSRKSVHRGKIVTSFAMGSQKLYDFVHENPHVEFHPSEYVNNPAVIRKNDHHVSINSAIEVDLTGQVVSDSVGTRFYSGIGGQVDFIRGASLSRGGRPIIALPSTAMNGAVSKIVPFITEGSGVVTSRGDVHYVVTEYGIATLRGKSVRERALELIQVAHPDFRDWLLERVREHFYVPHYQDEQPSKIKDMGDLDMVRLNVKGNKDYFLRPLRPADERLIQEFFYSHTPETLQQRYRYTPEQLSREKAHALVSVDQSRDPALCVVTRSGPNEIIQAVGRYYYLEEDQSGEVAFVTHETKRGQGLGGILLEHLKEIAQKRGLKKLVAYVRSDNAPMLHVLEKSGFKAKRTEDPMEVTLTCKFKDSGASE</sequence>
<dbReference type="GO" id="GO:0016787">
    <property type="term" value="F:hydrolase activity"/>
    <property type="evidence" value="ECO:0007669"/>
    <property type="project" value="UniProtKB-KW"/>
</dbReference>
<evidence type="ECO:0000313" key="4">
    <source>
        <dbReference type="EMBL" id="OSM04352.1"/>
    </source>
</evidence>
<dbReference type="PROSITE" id="PS51186">
    <property type="entry name" value="GNAT"/>
    <property type="match status" value="1"/>
</dbReference>
<evidence type="ECO:0000256" key="2">
    <source>
        <dbReference type="ARBA" id="ARBA00022679"/>
    </source>
</evidence>
<name>A0A1Y2K7J9_9PROT</name>
<dbReference type="Pfam" id="PF02550">
    <property type="entry name" value="AcetylCoA_hydro"/>
    <property type="match status" value="1"/>
</dbReference>
<keyword evidence="2 4" id="KW-0808">Transferase</keyword>
<dbReference type="InterPro" id="IPR026888">
    <property type="entry name" value="AcetylCoA_hyd_C"/>
</dbReference>
<dbReference type="PANTHER" id="PTHR21432:SF20">
    <property type="entry name" value="ACETYL-COA HYDROLASE"/>
    <property type="match status" value="1"/>
</dbReference>
<dbReference type="Pfam" id="PF13336">
    <property type="entry name" value="AcetylCoA_hyd_C"/>
    <property type="match status" value="1"/>
</dbReference>
<dbReference type="Proteomes" id="UP000194003">
    <property type="component" value="Unassembled WGS sequence"/>
</dbReference>
<dbReference type="InterPro" id="IPR000182">
    <property type="entry name" value="GNAT_dom"/>
</dbReference>
<feature type="domain" description="N-acetyltransferase" evidence="3">
    <location>
        <begin position="450"/>
        <end position="601"/>
    </location>
</feature>
<comment type="caution">
    <text evidence="4">The sequence shown here is derived from an EMBL/GenBank/DDBJ whole genome shotgun (WGS) entry which is preliminary data.</text>
</comment>
<proteinExistence type="inferred from homology"/>
<dbReference type="AlphaFoldDB" id="A0A1Y2K7J9"/>
<keyword evidence="5" id="KW-1185">Reference proteome</keyword>
<dbReference type="InterPro" id="IPR038460">
    <property type="entry name" value="AcetylCoA_hyd_C_sf"/>
</dbReference>
<evidence type="ECO:0000313" key="5">
    <source>
        <dbReference type="Proteomes" id="UP000194003"/>
    </source>
</evidence>
<dbReference type="EMBL" id="LVJN01000019">
    <property type="protein sequence ID" value="OSM04352.1"/>
    <property type="molecule type" value="Genomic_DNA"/>
</dbReference>
<dbReference type="Gene3D" id="3.40.1080.20">
    <property type="entry name" value="Acetyl-CoA hydrolase/transferase C-terminal domain"/>
    <property type="match status" value="1"/>
</dbReference>
<reference evidence="4 5" key="1">
    <citation type="journal article" date="2016" name="BMC Genomics">
        <title>Combined genomic and structural analyses of a cultured magnetotactic bacterium reveals its niche adaptation to a dynamic environment.</title>
        <authorList>
            <person name="Araujo A.C."/>
            <person name="Morillo V."/>
            <person name="Cypriano J."/>
            <person name="Teixeira L.C."/>
            <person name="Leao P."/>
            <person name="Lyra S."/>
            <person name="Almeida L.G."/>
            <person name="Bazylinski D.A."/>
            <person name="Vasconcellos A.T."/>
            <person name="Abreu F."/>
            <person name="Lins U."/>
        </authorList>
    </citation>
    <scope>NUCLEOTIDE SEQUENCE [LARGE SCALE GENOMIC DNA]</scope>
    <source>
        <strain evidence="4 5">IT-1</strain>
    </source>
</reference>
<comment type="similarity">
    <text evidence="1">Belongs to the acetyl-CoA hydrolase/transferase family.</text>
</comment>
<dbReference type="Gene3D" id="3.30.750.70">
    <property type="entry name" value="4-hydroxybutyrate coenzyme like domains"/>
    <property type="match status" value="1"/>
</dbReference>
<dbReference type="PANTHER" id="PTHR21432">
    <property type="entry name" value="ACETYL-COA HYDROLASE-RELATED"/>
    <property type="match status" value="1"/>
</dbReference>
<dbReference type="InterPro" id="IPR016181">
    <property type="entry name" value="Acyl_CoA_acyltransferase"/>
</dbReference>
<dbReference type="GO" id="GO:0016747">
    <property type="term" value="F:acyltransferase activity, transferring groups other than amino-acyl groups"/>
    <property type="evidence" value="ECO:0007669"/>
    <property type="project" value="InterPro"/>
</dbReference>
<dbReference type="STRING" id="1434232.MAIT1_04246"/>
<evidence type="ECO:0000256" key="1">
    <source>
        <dbReference type="ARBA" id="ARBA00009632"/>
    </source>
</evidence>
<accession>A0A1Y2K7J9</accession>
<dbReference type="GO" id="GO:0008775">
    <property type="term" value="F:acetate CoA-transferase activity"/>
    <property type="evidence" value="ECO:0007669"/>
    <property type="project" value="InterPro"/>
</dbReference>
<dbReference type="Pfam" id="PF13302">
    <property type="entry name" value="Acetyltransf_3"/>
    <property type="match status" value="1"/>
</dbReference>
<protein>
    <submittedName>
        <fullName evidence="4">Putative acetyl-CoA hydrolase/transferase</fullName>
    </submittedName>
</protein>
<evidence type="ECO:0000259" key="3">
    <source>
        <dbReference type="PROSITE" id="PS51186"/>
    </source>
</evidence>
<dbReference type="InterPro" id="IPR046433">
    <property type="entry name" value="ActCoA_hydro"/>
</dbReference>
<dbReference type="SUPFAM" id="SSF100950">
    <property type="entry name" value="NagB/RpiA/CoA transferase-like"/>
    <property type="match status" value="2"/>
</dbReference>
<dbReference type="GO" id="GO:0006083">
    <property type="term" value="P:acetate metabolic process"/>
    <property type="evidence" value="ECO:0007669"/>
    <property type="project" value="InterPro"/>
</dbReference>
<dbReference type="InterPro" id="IPR037171">
    <property type="entry name" value="NagB/RpiA_transferase-like"/>
</dbReference>
<organism evidence="4 5">
    <name type="scientific">Magnetofaba australis IT-1</name>
    <dbReference type="NCBI Taxonomy" id="1434232"/>
    <lineage>
        <taxon>Bacteria</taxon>
        <taxon>Pseudomonadati</taxon>
        <taxon>Pseudomonadota</taxon>
        <taxon>Magnetococcia</taxon>
        <taxon>Magnetococcales</taxon>
        <taxon>Magnetococcaceae</taxon>
        <taxon>Magnetofaba</taxon>
    </lineage>
</organism>
<dbReference type="SUPFAM" id="SSF55729">
    <property type="entry name" value="Acyl-CoA N-acyltransferases (Nat)"/>
    <property type="match status" value="1"/>
</dbReference>
<dbReference type="Gene3D" id="3.40.1080.10">
    <property type="entry name" value="Glutaconate Coenzyme A-transferase"/>
    <property type="match status" value="1"/>
</dbReference>
<dbReference type="CDD" id="cd04301">
    <property type="entry name" value="NAT_SF"/>
    <property type="match status" value="1"/>
</dbReference>
<dbReference type="RefSeq" id="WP_085442581.1">
    <property type="nucleotide sequence ID" value="NZ_LVJN01000019.1"/>
</dbReference>
<dbReference type="InterPro" id="IPR003702">
    <property type="entry name" value="ActCoA_hydro_N"/>
</dbReference>